<dbReference type="STRING" id="28377.ENSACAP00000019956"/>
<feature type="region of interest" description="Disordered" evidence="3">
    <location>
        <begin position="620"/>
        <end position="651"/>
    </location>
</feature>
<dbReference type="Ensembl" id="ENSACAT00000024106.3">
    <property type="protein sequence ID" value="ENSACAP00000019956.3"/>
    <property type="gene ID" value="ENSACAG00000007208.4"/>
</dbReference>
<feature type="compositionally biased region" description="Polar residues" evidence="3">
    <location>
        <begin position="59"/>
        <end position="76"/>
    </location>
</feature>
<sequence length="1805" mass="209443">MNKEEEDRGAESPWDSECTTESPRKPAVSSLPASPAKNGTCMHSITEEPWNSKDIKLETATTILQHATSSHPLNQTESKEKQRSDLMRELGLDDADDIEDASDWDSTSLSLKSVPYAKTYDILTVGEHKSPLQLAKAADVTETPVPSRAECDVLTVVSKGQQCDEQNDNGEVEEDENKEKSVLDTHNSLERLSPETKTDKAKIPYAYDEKKIGAVTHNVEPDNESSHFDSALWEERYEKMWVANEKKEVKSHFKTITAELKQMFGEININEKKSKTGVEGQLQDGPNGFSEDIKESSPSHLSKAAVGMPENDSRLLQPIIAEKEINTGNSILCPQNSVSREPFFEMCENKRHNVKQNLETNDEVLPNNAEEKGTNVNEKDDNTFVQLEKSMNRNAVASEKNPDYSSVNSCRDTSSTFCKTLVLKHPTNYQESTNGENEEFLHYFKNGVRSCKYFDTESGNQVKKSIQTCCQTSKQQLDEELERDVARFKNEVGMLQIVFLTLEREKAQLQKEVEEEKRKQGLEADGEKEAANIGQKVDVETEQETEQMPTINENQHIRTAGQKRTEISQVINRISSPDRERFMQISYQRKNHIAKAKEVRKSGNKRPISKQRVAQEITGSLHQLQDDSSSSEASLEDKSHAAKSGNEKKKIHRRIGVTPYFDDLTQSSDTAAEDNVLSVTKEAVMLMEQLKLDNKDSVSILKLQNIFREYERLIEREKRRYTHIREKVKKLENEKKEQERILEEMRDMKSVLNQQQLKWESDISNLKFSLKQENEKRMTAEILYEKIHGQSRKKEEQYCKQMEEKQQLELMLRSSEMELKTLKDHLKQVEEERNAIQQQLCQEQKVRFLQEGSLNSHLRRHKELEEELKKVTTMQLEMSDNQDQEKKLLHKNQILQDELSVLRLELDRIRIQHQEQESKYLEENEALKEKIEELKLNEDALTQTVFQCNGQINISKTEAAMLTTKLEHIKEHKERLEMEINSFHSRLNSTAQELERCQLGKNDAERVLQRERDEWIRLKDKLNHDICTLREASNTMSQQLSKSESKANGLENELHQVTYTLREKSLLLESCQRDLNQAQGQVKELENARQAEKDQMNKYIVKHDSMQERLAQLQSENLLLRQQLEDFQNKSIIKEKVVTDVQDRFNDIFSKLRSDTEKQVQLMEERNKELVTKCDNQREQVLKYEAEKADREGIIRQLQQELADSLKKQSMTEASLEVSTRYRIDLEEDKQQCQKEIERIKSKLQESEEQYFQSEKCIHNLKNALDAKEHEAIVAAQKLKDLLAASSGANNAIKQLEEHVQRLEIENARLEATTNQQANRIEILQKDMHSNASAHNNLEELITGLQTAKINLEEQLSQQVQKQTMLSATAQDTHNLWEEELKSRSKLGLRLSELDREKAELTAQLENERKKVKKIVELKHSVDIRLDQEMKRNSELQKECHGIRKLLKITKKKLKEYDNTESSSQSNFHGDIKKRYSDIDIEVEKLRTKVDELSRNLESESKRCTQLESRNHELHEHLSSMKILHKNYEKLEKSKQQLEEEVANLKHHIQGNAIDYNKMEQYKKDTEERARQDIRQKLEEVNLFLQTQAASQETLEQIRTTNYSSLKNQLENRIRDLESELTKLKNSQQDSGLQKHSIHTELERYKELYSEELKMRKSLRSKLDRSSEKLAEANAKLFYERNRSRSLLANSFLGGSLSTSPVLETVQFGNLGCNLAFTRPLSLEGEFMNPTGSPLASKNRMEAYLEKMQMELEKNIAKELDQGMFANCMLAIYKCMLLWNFSYKIIVIIVCQNFMPKHLFLLISN</sequence>
<dbReference type="Pfam" id="PF12001">
    <property type="entry name" value="DUF3496"/>
    <property type="match status" value="1"/>
</dbReference>
<dbReference type="Bgee" id="ENSACAG00000007208">
    <property type="expression patterns" value="Expressed in forelimb bud and 12 other cell types or tissues"/>
</dbReference>
<dbReference type="Pfam" id="PF14915">
    <property type="entry name" value="CCDC144C"/>
    <property type="match status" value="1"/>
</dbReference>
<dbReference type="InterPro" id="IPR021885">
    <property type="entry name" value="DUF3496"/>
</dbReference>
<feature type="coiled-coil region" evidence="2">
    <location>
        <begin position="700"/>
        <end position="755"/>
    </location>
</feature>
<evidence type="ECO:0000256" key="3">
    <source>
        <dbReference type="SAM" id="MobiDB-lite"/>
    </source>
</evidence>
<dbReference type="PANTHER" id="PTHR24147:SF53">
    <property type="entry name" value="ANKYRIN REPEAT DOMAIN 26"/>
    <property type="match status" value="1"/>
</dbReference>
<dbReference type="HOGENOM" id="CLU_039841_0_0_1"/>
<feature type="compositionally biased region" description="Basic and acidic residues" evidence="3">
    <location>
        <begin position="77"/>
        <end position="89"/>
    </location>
</feature>
<evidence type="ECO:0000256" key="2">
    <source>
        <dbReference type="SAM" id="Coils"/>
    </source>
</evidence>
<name>G1KXB0_ANOCA</name>
<feature type="region of interest" description="Disordered" evidence="3">
    <location>
        <begin position="276"/>
        <end position="309"/>
    </location>
</feature>
<dbReference type="InterPro" id="IPR050657">
    <property type="entry name" value="Ankyrin_repeat_domain"/>
</dbReference>
<evidence type="ECO:0000259" key="4">
    <source>
        <dbReference type="Pfam" id="PF12001"/>
    </source>
</evidence>
<dbReference type="GeneTree" id="ENSGT00940000163982"/>
<protein>
    <submittedName>
        <fullName evidence="6">Uncharacterized protein</fullName>
    </submittedName>
</protein>
<feature type="domain" description="DUF3496" evidence="4">
    <location>
        <begin position="1607"/>
        <end position="1719"/>
    </location>
</feature>
<keyword evidence="7" id="KW-1185">Reference proteome</keyword>
<reference evidence="6" key="2">
    <citation type="submission" date="2025-08" db="UniProtKB">
        <authorList>
            <consortium name="Ensembl"/>
        </authorList>
    </citation>
    <scope>IDENTIFICATION</scope>
</reference>
<evidence type="ECO:0000313" key="6">
    <source>
        <dbReference type="Ensembl" id="ENSACAP00000019956.3"/>
    </source>
</evidence>
<dbReference type="Proteomes" id="UP000001646">
    <property type="component" value="Chromosome 5"/>
</dbReference>
<organism evidence="6 7">
    <name type="scientific">Anolis carolinensis</name>
    <name type="common">Green anole</name>
    <name type="synonym">American chameleon</name>
    <dbReference type="NCBI Taxonomy" id="28377"/>
    <lineage>
        <taxon>Eukaryota</taxon>
        <taxon>Metazoa</taxon>
        <taxon>Chordata</taxon>
        <taxon>Craniata</taxon>
        <taxon>Vertebrata</taxon>
        <taxon>Euteleostomi</taxon>
        <taxon>Lepidosauria</taxon>
        <taxon>Squamata</taxon>
        <taxon>Bifurcata</taxon>
        <taxon>Unidentata</taxon>
        <taxon>Episquamata</taxon>
        <taxon>Toxicofera</taxon>
        <taxon>Iguania</taxon>
        <taxon>Dactyloidae</taxon>
        <taxon>Anolis</taxon>
    </lineage>
</organism>
<evidence type="ECO:0000313" key="7">
    <source>
        <dbReference type="Proteomes" id="UP000001646"/>
    </source>
</evidence>
<feature type="coiled-coil region" evidence="2">
    <location>
        <begin position="1476"/>
        <end position="1548"/>
    </location>
</feature>
<dbReference type="PANTHER" id="PTHR24147">
    <property type="entry name" value="ANKYRIN REPEAT DOMAIN 36-RELATED"/>
    <property type="match status" value="1"/>
</dbReference>
<feature type="region of interest" description="Disordered" evidence="3">
    <location>
        <begin position="1"/>
        <end position="89"/>
    </location>
</feature>
<dbReference type="InParanoid" id="G1KXB0"/>
<feature type="coiled-coil region" evidence="2">
    <location>
        <begin position="1279"/>
        <end position="1355"/>
    </location>
</feature>
<dbReference type="eggNOG" id="KOG0504">
    <property type="taxonomic scope" value="Eukaryota"/>
</dbReference>
<reference evidence="6" key="3">
    <citation type="submission" date="2025-09" db="UniProtKB">
        <authorList>
            <consortium name="Ensembl"/>
        </authorList>
    </citation>
    <scope>IDENTIFICATION</scope>
</reference>
<feature type="coiled-coil region" evidence="2">
    <location>
        <begin position="1384"/>
        <end position="1418"/>
    </location>
</feature>
<accession>G1KXB0</accession>
<feature type="compositionally biased region" description="Basic and acidic residues" evidence="3">
    <location>
        <begin position="1"/>
        <end position="10"/>
    </location>
</feature>
<reference evidence="6 7" key="1">
    <citation type="submission" date="2009-12" db="EMBL/GenBank/DDBJ databases">
        <title>The Genome Sequence of Anolis carolinensis (Green Anole Lizard).</title>
        <authorList>
            <consortium name="The Genome Sequencing Platform"/>
            <person name="Di Palma F."/>
            <person name="Alfoldi J."/>
            <person name="Heiman D."/>
            <person name="Young S."/>
            <person name="Grabherr M."/>
            <person name="Johnson J."/>
            <person name="Lander E.S."/>
            <person name="Lindblad-Toh K."/>
        </authorList>
    </citation>
    <scope>NUCLEOTIDE SEQUENCE [LARGE SCALE GENOMIC DNA]</scope>
    <source>
        <strain evidence="6 7">JBL SC #1</strain>
    </source>
</reference>
<dbReference type="InterPro" id="IPR039497">
    <property type="entry name" value="CC144C-like_CC_dom"/>
</dbReference>
<feature type="domain" description="CCDC144C-like coiled-coil" evidence="5">
    <location>
        <begin position="768"/>
        <end position="1243"/>
    </location>
</feature>
<feature type="compositionally biased region" description="Basic and acidic residues" evidence="3">
    <location>
        <begin position="635"/>
        <end position="648"/>
    </location>
</feature>
<feature type="coiled-coil region" evidence="2">
    <location>
        <begin position="805"/>
        <end position="1250"/>
    </location>
</feature>
<evidence type="ECO:0000259" key="5">
    <source>
        <dbReference type="Pfam" id="PF14915"/>
    </source>
</evidence>
<proteinExistence type="predicted"/>
<keyword evidence="1 2" id="KW-0175">Coiled coil</keyword>
<feature type="coiled-coil region" evidence="2">
    <location>
        <begin position="1600"/>
        <end position="1627"/>
    </location>
</feature>
<feature type="compositionally biased region" description="Low complexity" evidence="3">
    <location>
        <begin position="620"/>
        <end position="633"/>
    </location>
</feature>
<evidence type="ECO:0000256" key="1">
    <source>
        <dbReference type="ARBA" id="ARBA00023054"/>
    </source>
</evidence>